<gene>
    <name evidence="1" type="ORF">J1605_012078</name>
</gene>
<name>A0AB34GLD2_ESCRO</name>
<evidence type="ECO:0000313" key="2">
    <source>
        <dbReference type="Proteomes" id="UP001159641"/>
    </source>
</evidence>
<proteinExistence type="predicted"/>
<dbReference type="Proteomes" id="UP001159641">
    <property type="component" value="Unassembled WGS sequence"/>
</dbReference>
<comment type="caution">
    <text evidence="1">The sequence shown here is derived from an EMBL/GenBank/DDBJ whole genome shotgun (WGS) entry which is preliminary data.</text>
</comment>
<reference evidence="1 2" key="1">
    <citation type="submission" date="2022-11" db="EMBL/GenBank/DDBJ databases">
        <title>Whole genome sequence of Eschrichtius robustus ER-17-0199.</title>
        <authorList>
            <person name="Bruniche-Olsen A."/>
            <person name="Black A.N."/>
            <person name="Fields C.J."/>
            <person name="Walden K."/>
            <person name="Dewoody J.A."/>
        </authorList>
    </citation>
    <scope>NUCLEOTIDE SEQUENCE [LARGE SCALE GENOMIC DNA]</scope>
    <source>
        <strain evidence="1">ER-17-0199</strain>
        <tissue evidence="1">Blubber</tissue>
    </source>
</reference>
<dbReference type="EMBL" id="JAIQCJ010002178">
    <property type="protein sequence ID" value="KAJ8780042.1"/>
    <property type="molecule type" value="Genomic_DNA"/>
</dbReference>
<protein>
    <submittedName>
        <fullName evidence="1">Uncharacterized protein</fullName>
    </submittedName>
</protein>
<sequence>MNELNFQIPRKEKAYCNLARQDQLNQISSEITEKKIKVETRLVVDFESEDNAWKLAEYRSKDIFLQCAVPFFMASKLTKIQKPTFNLSSKAFVSLQLEQ</sequence>
<organism evidence="1 2">
    <name type="scientific">Eschrichtius robustus</name>
    <name type="common">California gray whale</name>
    <name type="synonym">Eschrichtius gibbosus</name>
    <dbReference type="NCBI Taxonomy" id="9764"/>
    <lineage>
        <taxon>Eukaryota</taxon>
        <taxon>Metazoa</taxon>
        <taxon>Chordata</taxon>
        <taxon>Craniata</taxon>
        <taxon>Vertebrata</taxon>
        <taxon>Euteleostomi</taxon>
        <taxon>Mammalia</taxon>
        <taxon>Eutheria</taxon>
        <taxon>Laurasiatheria</taxon>
        <taxon>Artiodactyla</taxon>
        <taxon>Whippomorpha</taxon>
        <taxon>Cetacea</taxon>
        <taxon>Mysticeti</taxon>
        <taxon>Eschrichtiidae</taxon>
        <taxon>Eschrichtius</taxon>
    </lineage>
</organism>
<accession>A0AB34GLD2</accession>
<keyword evidence="2" id="KW-1185">Reference proteome</keyword>
<evidence type="ECO:0000313" key="1">
    <source>
        <dbReference type="EMBL" id="KAJ8780042.1"/>
    </source>
</evidence>
<dbReference type="AlphaFoldDB" id="A0AB34GLD2"/>